<dbReference type="Gene3D" id="1.25.40.420">
    <property type="match status" value="3"/>
</dbReference>
<dbReference type="PROSITE" id="PS50144">
    <property type="entry name" value="MATH"/>
    <property type="match status" value="4"/>
</dbReference>
<dbReference type="PaxDb" id="65489-OBART04G26520.1"/>
<evidence type="ECO:0000259" key="5">
    <source>
        <dbReference type="PROSITE" id="PS50144"/>
    </source>
</evidence>
<dbReference type="Pfam" id="PF24570">
    <property type="entry name" value="BACK_BPM_SPOP"/>
    <property type="match status" value="4"/>
</dbReference>
<evidence type="ECO:0000256" key="1">
    <source>
        <dbReference type="ARBA" id="ARBA00004906"/>
    </source>
</evidence>
<dbReference type="PROSITE" id="PS50097">
    <property type="entry name" value="BTB"/>
    <property type="match status" value="4"/>
</dbReference>
<feature type="domain" description="BTB" evidence="4">
    <location>
        <begin position="525"/>
        <end position="594"/>
    </location>
</feature>
<dbReference type="InterPro" id="IPR008974">
    <property type="entry name" value="TRAF-like"/>
</dbReference>
<dbReference type="InterPro" id="IPR045005">
    <property type="entry name" value="BPM1-6"/>
</dbReference>
<comment type="pathway">
    <text evidence="1">Protein modification; protein ubiquitination.</text>
</comment>
<feature type="domain" description="BTB" evidence="4">
    <location>
        <begin position="188"/>
        <end position="255"/>
    </location>
</feature>
<dbReference type="Gramene" id="OBART04G26520.1">
    <property type="protein sequence ID" value="OBART04G26520.1"/>
    <property type="gene ID" value="OBART04G26520"/>
</dbReference>
<dbReference type="Gene3D" id="2.60.210.10">
    <property type="entry name" value="Apoptosis, Tumor Necrosis Factor Receptor Associated Protein 2, Chain A"/>
    <property type="match status" value="4"/>
</dbReference>
<dbReference type="CDD" id="cd18280">
    <property type="entry name" value="BTB_POZ_BPM_plant"/>
    <property type="match status" value="1"/>
</dbReference>
<dbReference type="STRING" id="65489.A0A0D3G0M0"/>
<dbReference type="SMART" id="SM00225">
    <property type="entry name" value="BTB"/>
    <property type="match status" value="4"/>
</dbReference>
<name>A0A0D3G0M0_9ORYZ</name>
<feature type="domain" description="BTB" evidence="4">
    <location>
        <begin position="1375"/>
        <end position="1442"/>
    </location>
</feature>
<dbReference type="Gene3D" id="3.30.710.10">
    <property type="entry name" value="Potassium Channel Kv1.1, Chain A"/>
    <property type="match status" value="4"/>
</dbReference>
<dbReference type="InterPro" id="IPR002083">
    <property type="entry name" value="MATH/TRAF_dom"/>
</dbReference>
<sequence>MASSSTSSRCLTASVTGTHNLEVTSYSLLEGMGVGKFVSSTTFSIAGYDWNLRFYPDGITDNDRKEGYVSASLHLVGTTTGAMPIRRVCGRCGAGRDGPRPVPLAILGLTHNFERAGSDCRIARFVKKSDLQEHAIRRIRFTGNDSFKIECSLTVISESRAEDVSTIPVPPSNLHQHLAGMLHGVEIADVEFSVGGEPFRAHACVLAARSPVFRAELLGPAAARSIKIDDDDDMEPATFMALLHFIYTDHLPNDSGFGKDAAMQRHLLVAADRYGVDRLRAMCEAKLYESVSVGTVVDSLEFAEKHHCAQLKDACLGFMASPNVLGVVRKTDGFKRLVEGCPWVLKEILDKERLRQMEFPHSSLLVLVCFFSLFSMASSTSPSDGRSPRLPETLSRCVTASVAAAHNFEVTRYSLLAGVGAGEFVTSGTFSVDGHDWNIQVYPDGWKQEMNAGYVSVFLCLCGGATGVRAKYTLSLSENGGESVQRSLTHRFDTVGAFWGFPRFMERPRLRQWLLRRGLRGGDGADVVVLVRDQPFRAHRCVLAARSPVFRAELFGGGHMRERRTSCVVVDDMEPSIFSAFLHFIYTDSLPENPDTPGDDQDCMAMQHLMVAADRYGLDRLVLICEEKLCRGIDVQTVATTLALAEQHQRVALKDACLGFIVSRGVLGAVARTDGFKHLLTTCPSIMVDILDKVASVMSKEGFVSVSCASSNRGGRQWGASSASASAIRERNSGDPSPYQSRAPLRSSPNLDDLPRFRPASLIPPPPPRRVGYPACRNRSISEALDCDEVMDIGPHSIQLIAPPSLYHAASAAAMGDHRDPAFPAAAGGCRLPKTSSVSVTESVTAVHDFKVTSYSLIEGLGIGRYVSSSTFTVGGVDWAVRFYPDGSTVTCLGNASAFLYYCGREKEVRTRFTLNLLGKDGKLSQVTNSYMKHTFSPASDNWGFIKFAEKSKLQSSPFLHNDCLTIRCLLTVVRDSHTKDVEVNSVVVPPSNLHTDFENMLQDGEGSDVTFTVGGQEFRAHRCVLAFRSPVFKAELFGPMKENGTQCIKIDDMEPEVFEALLHFIYTDRLPDSCRDGKAAAMQHLLVAADRYGVDRLRLICERRLSETIDVETVATTLVLAEQHHCSQLRQACIGFVASPNMLGPVIESDGFKHLVESCPLIMKEILMHEEFDDDEVPKHVADMLTSSAARTSSRSVWEGITGTHDFEVVGYSLMDGFGAGRHVCSGDFSVAGHDWYVAFYPDGLDQDSAGYASACLAYRGKERLVRAKYSLSLVARDGRASPLAGDTLRSHYFTPTSRSADVLKFVEKSKLSSSPSSSSYSCLDDDTLTIRCVVTGPRVESVAPAKERGPRVTVPPPSLHEHLARMLRDGRGSDVAFRVGGRVLRAHRCVLAARSPVFDAELLGPMMETTAPCIEIHGVEPAAFEALLRFVYTDSWPLAGVDVAATVRLLSAADRYGLERLRLMCEEKLHEGIDVDNAADVLAMAELHHCSQLRDACVAFIASPSTLGPVLASSGFEDLIMATGASVTKEILYKVSESWSGPGNRNNSSKRK</sequence>
<feature type="domain" description="MATH" evidence="5">
    <location>
        <begin position="1203"/>
        <end position="1336"/>
    </location>
</feature>
<evidence type="ECO:0000313" key="7">
    <source>
        <dbReference type="Proteomes" id="UP000026960"/>
    </source>
</evidence>
<dbReference type="InterPro" id="IPR011333">
    <property type="entry name" value="SKP1/BTB/POZ_sf"/>
</dbReference>
<protein>
    <recommendedName>
        <fullName evidence="8">BTB domain-containing protein</fullName>
    </recommendedName>
</protein>
<dbReference type="HOGENOM" id="CLU_004253_5_0_1"/>
<evidence type="ECO:0008006" key="8">
    <source>
        <dbReference type="Google" id="ProtNLM"/>
    </source>
</evidence>
<dbReference type="PANTHER" id="PTHR26379">
    <property type="entry name" value="BTB/POZ AND MATH DOMAIN-CONTAINING PROTEIN 1"/>
    <property type="match status" value="1"/>
</dbReference>
<evidence type="ECO:0000256" key="3">
    <source>
        <dbReference type="SAM" id="MobiDB-lite"/>
    </source>
</evidence>
<feature type="domain" description="MATH" evidence="5">
    <location>
        <begin position="16"/>
        <end position="153"/>
    </location>
</feature>
<feature type="domain" description="BTB" evidence="4">
    <location>
        <begin position="1008"/>
        <end position="1071"/>
    </location>
</feature>
<dbReference type="SUPFAM" id="SSF54695">
    <property type="entry name" value="POZ domain"/>
    <property type="match status" value="4"/>
</dbReference>
<evidence type="ECO:0000259" key="4">
    <source>
        <dbReference type="PROSITE" id="PS50097"/>
    </source>
</evidence>
<proteinExistence type="inferred from homology"/>
<keyword evidence="7" id="KW-1185">Reference proteome</keyword>
<feature type="region of interest" description="Disordered" evidence="3">
    <location>
        <begin position="711"/>
        <end position="769"/>
    </location>
</feature>
<feature type="domain" description="MATH" evidence="5">
    <location>
        <begin position="845"/>
        <end position="971"/>
    </location>
</feature>
<comment type="similarity">
    <text evidence="2">Belongs to the Tdpoz family.</text>
</comment>
<dbReference type="Proteomes" id="UP000026960">
    <property type="component" value="Chromosome 4"/>
</dbReference>
<dbReference type="GO" id="GO:0016567">
    <property type="term" value="P:protein ubiquitination"/>
    <property type="evidence" value="ECO:0007669"/>
    <property type="project" value="InterPro"/>
</dbReference>
<evidence type="ECO:0000256" key="2">
    <source>
        <dbReference type="ARBA" id="ARBA00010846"/>
    </source>
</evidence>
<dbReference type="InterPro" id="IPR056423">
    <property type="entry name" value="BACK_BPM_SPOP"/>
</dbReference>
<organism evidence="6">
    <name type="scientific">Oryza barthii</name>
    <dbReference type="NCBI Taxonomy" id="65489"/>
    <lineage>
        <taxon>Eukaryota</taxon>
        <taxon>Viridiplantae</taxon>
        <taxon>Streptophyta</taxon>
        <taxon>Embryophyta</taxon>
        <taxon>Tracheophyta</taxon>
        <taxon>Spermatophyta</taxon>
        <taxon>Magnoliopsida</taxon>
        <taxon>Liliopsida</taxon>
        <taxon>Poales</taxon>
        <taxon>Poaceae</taxon>
        <taxon>BOP clade</taxon>
        <taxon>Oryzoideae</taxon>
        <taxon>Oryzeae</taxon>
        <taxon>Oryzinae</taxon>
        <taxon>Oryza</taxon>
    </lineage>
</organism>
<dbReference type="CDD" id="cd00121">
    <property type="entry name" value="MATH"/>
    <property type="match status" value="4"/>
</dbReference>
<dbReference type="eggNOG" id="KOG1987">
    <property type="taxonomic scope" value="Eukaryota"/>
</dbReference>
<dbReference type="EnsemblPlants" id="OBART04G26520.1">
    <property type="protein sequence ID" value="OBART04G26520.1"/>
    <property type="gene ID" value="OBART04G26520"/>
</dbReference>
<evidence type="ECO:0000313" key="6">
    <source>
        <dbReference type="EnsemblPlants" id="OBART04G26520.1"/>
    </source>
</evidence>
<dbReference type="SMART" id="SM00061">
    <property type="entry name" value="MATH"/>
    <property type="match status" value="3"/>
</dbReference>
<dbReference type="PANTHER" id="PTHR26379:SF321">
    <property type="entry name" value="OS04G0625600 PROTEIN"/>
    <property type="match status" value="1"/>
</dbReference>
<dbReference type="InterPro" id="IPR000210">
    <property type="entry name" value="BTB/POZ_dom"/>
</dbReference>
<accession>A0A0D3G0M0</accession>
<reference evidence="6" key="1">
    <citation type="journal article" date="2009" name="Rice">
        <title>De Novo Next Generation Sequencing of Plant Genomes.</title>
        <authorList>
            <person name="Rounsley S."/>
            <person name="Marri P.R."/>
            <person name="Yu Y."/>
            <person name="He R."/>
            <person name="Sisneros N."/>
            <person name="Goicoechea J.L."/>
            <person name="Lee S.J."/>
            <person name="Angelova A."/>
            <person name="Kudrna D."/>
            <person name="Luo M."/>
            <person name="Affourtit J."/>
            <person name="Desany B."/>
            <person name="Knight J."/>
            <person name="Niazi F."/>
            <person name="Egholm M."/>
            <person name="Wing R.A."/>
        </authorList>
    </citation>
    <scope>NUCLEOTIDE SEQUENCE [LARGE SCALE GENOMIC DNA]</scope>
    <source>
        <strain evidence="6">cv. IRGC 105608</strain>
    </source>
</reference>
<reference evidence="6" key="2">
    <citation type="submission" date="2015-03" db="UniProtKB">
        <authorList>
            <consortium name="EnsemblPlants"/>
        </authorList>
    </citation>
    <scope>IDENTIFICATION</scope>
</reference>
<dbReference type="Pfam" id="PF00651">
    <property type="entry name" value="BTB"/>
    <property type="match status" value="4"/>
</dbReference>
<feature type="domain" description="MATH" evidence="5">
    <location>
        <begin position="403"/>
        <end position="531"/>
    </location>
</feature>
<dbReference type="SUPFAM" id="SSF49599">
    <property type="entry name" value="TRAF domain-like"/>
    <property type="match status" value="4"/>
</dbReference>
<dbReference type="Pfam" id="PF22486">
    <property type="entry name" value="MATH_2"/>
    <property type="match status" value="4"/>
</dbReference>